<keyword evidence="2" id="KW-0238">DNA-binding</keyword>
<evidence type="ECO:0000313" key="5">
    <source>
        <dbReference type="EMBL" id="AMK96216.1"/>
    </source>
</evidence>
<feature type="domain" description="HTH crp-type" evidence="4">
    <location>
        <begin position="134"/>
        <end position="197"/>
    </location>
</feature>
<dbReference type="InterPro" id="IPR036390">
    <property type="entry name" value="WH_DNA-bd_sf"/>
</dbReference>
<protein>
    <submittedName>
        <fullName evidence="5">Global nitrogen transcriptional regulator</fullName>
    </submittedName>
</protein>
<gene>
    <name evidence="5" type="primary">ntcA</name>
    <name evidence="5" type="ORF">Sdur_179</name>
</gene>
<evidence type="ECO:0000256" key="3">
    <source>
        <dbReference type="ARBA" id="ARBA00023163"/>
    </source>
</evidence>
<name>A0A141SD48_9FLOR</name>
<accession>A0A141SD48</accession>
<evidence type="ECO:0000256" key="1">
    <source>
        <dbReference type="ARBA" id="ARBA00023015"/>
    </source>
</evidence>
<evidence type="ECO:0000259" key="4">
    <source>
        <dbReference type="PROSITE" id="PS51063"/>
    </source>
</evidence>
<proteinExistence type="predicted"/>
<dbReference type="PROSITE" id="PS51063">
    <property type="entry name" value="HTH_CRP_2"/>
    <property type="match status" value="1"/>
</dbReference>
<keyword evidence="1" id="KW-0805">Transcription regulation</keyword>
<dbReference type="AlphaFoldDB" id="A0A141SD48"/>
<organism evidence="5">
    <name type="scientific">Sporolithon durum</name>
    <dbReference type="NCBI Taxonomy" id="48970"/>
    <lineage>
        <taxon>Eukaryota</taxon>
        <taxon>Rhodophyta</taxon>
        <taxon>Florideophyceae</taxon>
        <taxon>Corallinophycidae</taxon>
        <taxon>Sporolithales</taxon>
        <taxon>Sporolithaceae</taxon>
        <taxon>Sporolithon</taxon>
    </lineage>
</organism>
<sequence length="197" mass="22732">MRWIQLLEEENFSFTIYKLKRYDSIIIAPNSNAKNLLIILDGFINMLKVFTNNETLCLGLLTNNCIIQQYNITSKPINYYYKANAMTLTIVLSININSLIINKNTKNLLISYLVSSYSKTLTSYETIFTIYAQKNATRKIIQLLLILSEEFGNLSNTDIKIPFGLTHYSLSIIIGINRVNVTKIMNYLQSQIFNFIQ</sequence>
<evidence type="ECO:0000256" key="2">
    <source>
        <dbReference type="ARBA" id="ARBA00023125"/>
    </source>
</evidence>
<keyword evidence="3" id="KW-0804">Transcription</keyword>
<dbReference type="EMBL" id="KT266785">
    <property type="protein sequence ID" value="AMK96216.1"/>
    <property type="molecule type" value="Genomic_DNA"/>
</dbReference>
<dbReference type="Gene3D" id="2.60.120.10">
    <property type="entry name" value="Jelly Rolls"/>
    <property type="match status" value="1"/>
</dbReference>
<reference evidence="5" key="1">
    <citation type="submission" date="2015-07" db="EMBL/GenBank/DDBJ databases">
        <title>Reconstructing the complex evolutionary history of mobile plasmids in red algal genomes.</title>
        <authorList>
            <person name="Lee J."/>
            <person name="Kim K.M."/>
            <person name="Yang E.C."/>
            <person name="Miller K.A."/>
            <person name="Boo S.M."/>
            <person name="Bhattacharya D."/>
            <person name="Yoon H.S."/>
        </authorList>
    </citation>
    <scope>NUCLEOTIDE SEQUENCE</scope>
</reference>
<dbReference type="GO" id="GO:0006355">
    <property type="term" value="P:regulation of DNA-templated transcription"/>
    <property type="evidence" value="ECO:0007669"/>
    <property type="project" value="InterPro"/>
</dbReference>
<geneLocation type="plastid" evidence="5"/>
<dbReference type="InterPro" id="IPR014710">
    <property type="entry name" value="RmlC-like_jellyroll"/>
</dbReference>
<dbReference type="InterPro" id="IPR018490">
    <property type="entry name" value="cNMP-bd_dom_sf"/>
</dbReference>
<dbReference type="SUPFAM" id="SSF46785">
    <property type="entry name" value="Winged helix' DNA-binding domain"/>
    <property type="match status" value="1"/>
</dbReference>
<dbReference type="InterPro" id="IPR012318">
    <property type="entry name" value="HTH_CRP"/>
</dbReference>
<dbReference type="GO" id="GO:0003677">
    <property type="term" value="F:DNA binding"/>
    <property type="evidence" value="ECO:0007669"/>
    <property type="project" value="UniProtKB-KW"/>
</dbReference>
<keyword evidence="5" id="KW-0934">Plastid</keyword>
<dbReference type="GeneID" id="27215682"/>
<dbReference type="SUPFAM" id="SSF51206">
    <property type="entry name" value="cAMP-binding domain-like"/>
    <property type="match status" value="1"/>
</dbReference>
<dbReference type="RefSeq" id="YP_009243974.1">
    <property type="nucleotide sequence ID" value="NC_029857.1"/>
</dbReference>